<protein>
    <submittedName>
        <fullName evidence="4">Dynein regulatory complex subunit 7</fullName>
    </submittedName>
</protein>
<evidence type="ECO:0000256" key="1">
    <source>
        <dbReference type="SAM" id="MobiDB-lite"/>
    </source>
</evidence>
<feature type="domain" description="CEP76/DRC7 peptidase-like" evidence="2">
    <location>
        <begin position="55"/>
        <end position="115"/>
    </location>
</feature>
<feature type="domain" description="Dynein regulatory complex subunit 7 MORN" evidence="3">
    <location>
        <begin position="170"/>
        <end position="438"/>
    </location>
</feature>
<organism evidence="4 5">
    <name type="scientific">Pelobates cultripes</name>
    <name type="common">Western spadefoot toad</name>
    <dbReference type="NCBI Taxonomy" id="61616"/>
    <lineage>
        <taxon>Eukaryota</taxon>
        <taxon>Metazoa</taxon>
        <taxon>Chordata</taxon>
        <taxon>Craniata</taxon>
        <taxon>Vertebrata</taxon>
        <taxon>Euteleostomi</taxon>
        <taxon>Amphibia</taxon>
        <taxon>Batrachia</taxon>
        <taxon>Anura</taxon>
        <taxon>Pelobatoidea</taxon>
        <taxon>Pelobatidae</taxon>
        <taxon>Pelobates</taxon>
    </lineage>
</organism>
<proteinExistence type="predicted"/>
<dbReference type="Proteomes" id="UP001295444">
    <property type="component" value="Chromosome 12"/>
</dbReference>
<evidence type="ECO:0000313" key="5">
    <source>
        <dbReference type="Proteomes" id="UP001295444"/>
    </source>
</evidence>
<dbReference type="PANTHER" id="PTHR35249">
    <property type="entry name" value="DYNEIN REGULATORY COMPLEX SUBUNIT 7"/>
    <property type="match status" value="1"/>
</dbReference>
<dbReference type="Pfam" id="PF24667">
    <property type="entry name" value="MORN_DRC7"/>
    <property type="match status" value="1"/>
</dbReference>
<name>A0AAD1TBU1_PELCU</name>
<accession>A0AAD1TBU1</accession>
<dbReference type="GO" id="GO:0031514">
    <property type="term" value="C:motile cilium"/>
    <property type="evidence" value="ECO:0007669"/>
    <property type="project" value="TreeGrafter"/>
</dbReference>
<dbReference type="EMBL" id="OW240923">
    <property type="protein sequence ID" value="CAH2323785.1"/>
    <property type="molecule type" value="Genomic_DNA"/>
</dbReference>
<feature type="compositionally biased region" description="Basic and acidic residues" evidence="1">
    <location>
        <begin position="1"/>
        <end position="20"/>
    </location>
</feature>
<sequence length="440" mass="50745">MGGKREPTQPRGNRGEDGRRAQNAPRPFPGSSPANGRGARPHTRPALLAPAGDRREVPENLFIDSFTGKSFDTKDDHFLGIESVWNHENYWVNMQDCRNGCKDMTFDLGDPACWEFFLQGSSKPQLLIPDAEDEEDGNDVDQDGSPMPEMLPSWVLPIVITPKEFETRCPQGKKVLQYRKAKLEKWAPFLEKNGQVSRLTLYLDTNCSQEVEIKDWFEHRQDRLHLKHHNKQTGITSEYFSPGRADALKVHVYRSLAPETERSMVFYSESRLDGLQTRDEKPREMTETFQGRLDLLYYRHTQFGKKPKKVAIAGGPTETNPRPILKIMERFHRNTEKAANEDVAEQIFLIRENRIQLQCHRENDHITTSFWEFLKPSNLGEKGTHVILTPETALSFQVENCERFNKQLYVYERLVSLQQEEMIVKKGVRNSEAEVSVLIS</sequence>
<dbReference type="InterPro" id="IPR056291">
    <property type="entry name" value="MORN_DRC7"/>
</dbReference>
<dbReference type="InterPro" id="IPR033551">
    <property type="entry name" value="DRC7/lobo"/>
</dbReference>
<keyword evidence="5" id="KW-1185">Reference proteome</keyword>
<feature type="region of interest" description="Disordered" evidence="1">
    <location>
        <begin position="1"/>
        <end position="53"/>
    </location>
</feature>
<dbReference type="InterPro" id="IPR056290">
    <property type="entry name" value="CEPT76/DRC7_peptidase-like_dom"/>
</dbReference>
<evidence type="ECO:0000259" key="2">
    <source>
        <dbReference type="Pfam" id="PF24656"/>
    </source>
</evidence>
<dbReference type="PANTHER" id="PTHR35249:SF2">
    <property type="entry name" value="DYNEIN REGULATORY COMPLEX SUBUNIT 7"/>
    <property type="match status" value="1"/>
</dbReference>
<evidence type="ECO:0000313" key="4">
    <source>
        <dbReference type="EMBL" id="CAH2323785.1"/>
    </source>
</evidence>
<gene>
    <name evidence="4" type="ORF">PECUL_23A003892</name>
</gene>
<dbReference type="Pfam" id="PF24656">
    <property type="entry name" value="CEPT76_peptidase"/>
    <property type="match status" value="1"/>
</dbReference>
<dbReference type="GO" id="GO:0030317">
    <property type="term" value="P:flagellated sperm motility"/>
    <property type="evidence" value="ECO:0007669"/>
    <property type="project" value="TreeGrafter"/>
</dbReference>
<evidence type="ECO:0000259" key="3">
    <source>
        <dbReference type="Pfam" id="PF24667"/>
    </source>
</evidence>
<reference evidence="4" key="1">
    <citation type="submission" date="2022-03" db="EMBL/GenBank/DDBJ databases">
        <authorList>
            <person name="Alioto T."/>
            <person name="Alioto T."/>
            <person name="Gomez Garrido J."/>
        </authorList>
    </citation>
    <scope>NUCLEOTIDE SEQUENCE</scope>
</reference>
<dbReference type="AlphaFoldDB" id="A0AAD1TBU1"/>